<dbReference type="GeneID" id="85403138"/>
<evidence type="ECO:0000313" key="2">
    <source>
        <dbReference type="Proteomes" id="UP001227543"/>
    </source>
</evidence>
<dbReference type="Proteomes" id="UP001227543">
    <property type="component" value="Unassembled WGS sequence"/>
</dbReference>
<organism evidence="1 2">
    <name type="scientific">Colletotrichum tamarilloi</name>
    <dbReference type="NCBI Taxonomy" id="1209934"/>
    <lineage>
        <taxon>Eukaryota</taxon>
        <taxon>Fungi</taxon>
        <taxon>Dikarya</taxon>
        <taxon>Ascomycota</taxon>
        <taxon>Pezizomycotina</taxon>
        <taxon>Sordariomycetes</taxon>
        <taxon>Hypocreomycetidae</taxon>
        <taxon>Glomerellales</taxon>
        <taxon>Glomerellaceae</taxon>
        <taxon>Colletotrichum</taxon>
        <taxon>Colletotrichum acutatum species complex</taxon>
    </lineage>
</organism>
<protein>
    <submittedName>
        <fullName evidence="1">Uncharacterized protein</fullName>
    </submittedName>
</protein>
<proteinExistence type="predicted"/>
<dbReference type="EMBL" id="MLFU01000006">
    <property type="protein sequence ID" value="KAK1507750.1"/>
    <property type="molecule type" value="Genomic_DNA"/>
</dbReference>
<accession>A0ABQ9RNP9</accession>
<evidence type="ECO:0000313" key="1">
    <source>
        <dbReference type="EMBL" id="KAK1507750.1"/>
    </source>
</evidence>
<reference evidence="1 2" key="1">
    <citation type="submission" date="2016-10" db="EMBL/GenBank/DDBJ databases">
        <title>The genome sequence of Colletotrichum fioriniae PJ7.</title>
        <authorList>
            <person name="Baroncelli R."/>
        </authorList>
    </citation>
    <scope>NUCLEOTIDE SEQUENCE [LARGE SCALE GENOMIC DNA]</scope>
    <source>
        <strain evidence="1 2">Tom-12</strain>
    </source>
</reference>
<gene>
    <name evidence="1" type="ORF">CTAM01_02862</name>
</gene>
<comment type="caution">
    <text evidence="1">The sequence shown here is derived from an EMBL/GenBank/DDBJ whole genome shotgun (WGS) entry which is preliminary data.</text>
</comment>
<name>A0ABQ9RNP9_9PEZI</name>
<sequence>MSKGGGERPMPILDGETFPNFEKKALAIARYSLGSLWHSPSRSRSRCEEAKRRVQRPGRMLTVAPRLIRVLRMLQVDVGIHDQHPAHFVDVQDANRTLSHKTPFPKSEGEFWGSSFQGYPGGQAMWLNERARFSSAICRTTRKTTLAALLPQRVQYIPLRSQYTWVRRRGLQPKVRRIRSAESMLPWIRYRSSCPQPLVLISRESPKSE</sequence>
<dbReference type="RefSeq" id="XP_060386703.1">
    <property type="nucleotide sequence ID" value="XM_060518900.1"/>
</dbReference>
<keyword evidence="2" id="KW-1185">Reference proteome</keyword>